<dbReference type="Proteomes" id="UP000364713">
    <property type="component" value="Segment"/>
</dbReference>
<dbReference type="RefSeq" id="YP_010104656.1">
    <property type="nucleotide sequence ID" value="NC_055820.1"/>
</dbReference>
<evidence type="ECO:0000313" key="2">
    <source>
        <dbReference type="EMBL" id="QGH79320.1"/>
    </source>
</evidence>
<evidence type="ECO:0000313" key="3">
    <source>
        <dbReference type="Proteomes" id="UP000364713"/>
    </source>
</evidence>
<dbReference type="GeneID" id="65122604"/>
<feature type="region of interest" description="Disordered" evidence="1">
    <location>
        <begin position="14"/>
        <end position="123"/>
    </location>
</feature>
<feature type="compositionally biased region" description="Low complexity" evidence="1">
    <location>
        <begin position="26"/>
        <end position="36"/>
    </location>
</feature>
<keyword evidence="3" id="KW-1185">Reference proteome</keyword>
<name>A0A5Q2WJ35_9CAUD</name>
<gene>
    <name evidence="2" type="primary">77</name>
    <name evidence="2" type="ORF">SEA_SUKKUPI_77</name>
</gene>
<evidence type="ECO:0000256" key="1">
    <source>
        <dbReference type="SAM" id="MobiDB-lite"/>
    </source>
</evidence>
<dbReference type="KEGG" id="vg:65122604"/>
<proteinExistence type="predicted"/>
<sequence length="123" mass="12618">MLATAQAICRLRTEQRDTVRARGLRAPGEGTRPTTATERERADGVTTAIARHSANGSTGRARVTPDRTEVRSNGCSTEGGRTGVRGRAREPGSSAEPDAGAGAGAGPDAGAGRYAGTSRISRI</sequence>
<accession>A0A5Q2WJ35</accession>
<dbReference type="EMBL" id="MN369753">
    <property type="protein sequence ID" value="QGH79320.1"/>
    <property type="molecule type" value="Genomic_DNA"/>
</dbReference>
<organism evidence="2 3">
    <name type="scientific">Gordonia phage Sukkupi</name>
    <dbReference type="NCBI Taxonomy" id="2653747"/>
    <lineage>
        <taxon>Viruses</taxon>
        <taxon>Duplodnaviria</taxon>
        <taxon>Heunggongvirae</taxon>
        <taxon>Uroviricota</taxon>
        <taxon>Caudoviricetes</taxon>
        <taxon>Zierdtviridae</taxon>
        <taxon>Emilbogenvirinae</taxon>
        <taxon>Sukkupivirus</taxon>
        <taxon>Sukkupivirus sukkupi</taxon>
    </lineage>
</organism>
<protein>
    <submittedName>
        <fullName evidence="2">Uncharacterized protein</fullName>
    </submittedName>
</protein>
<reference evidence="2 3" key="1">
    <citation type="submission" date="2019-08" db="EMBL/GenBank/DDBJ databases">
        <authorList>
            <person name="Cotto-Pereira A.M."/>
            <person name="Aviles-Rivera I.N."/>
            <person name="Cartagena-Torres H."/>
            <person name="Gonzalez-Negron N.G."/>
            <person name="Millan-Laboy A.S."/>
            <person name="Rios-Rosa Y."/>
            <person name="Rivera-Cruz A."/>
            <person name="Rivera-Espinal N.S."/>
            <person name="Rodriguez-Cotto F.E."/>
            <person name="Rosa-Flores A.N."/>
            <person name="Fernandez-Martinez M."/>
            <person name="Rubin M.R."/>
            <person name="Vazquez E."/>
            <person name="Washington J.M."/>
            <person name="Garlena R.A."/>
            <person name="Russell D.A."/>
            <person name="Pope W.H."/>
            <person name="Jacobs-Sera D."/>
            <person name="Hatfull G.F."/>
        </authorList>
    </citation>
    <scope>NUCLEOTIDE SEQUENCE [LARGE SCALE GENOMIC DNA]</scope>
</reference>